<dbReference type="Pfam" id="PF06725">
    <property type="entry name" value="3D"/>
    <property type="match status" value="1"/>
</dbReference>
<keyword evidence="4" id="KW-0961">Cell wall biogenesis/degradation</keyword>
<dbReference type="AlphaFoldDB" id="A0A918XMV2"/>
<evidence type="ECO:0000259" key="6">
    <source>
        <dbReference type="SMART" id="SM00925"/>
    </source>
</evidence>
<evidence type="ECO:0000256" key="4">
    <source>
        <dbReference type="ARBA" id="ARBA00023316"/>
    </source>
</evidence>
<keyword evidence="3" id="KW-0456">Lyase</keyword>
<dbReference type="InterPro" id="IPR010611">
    <property type="entry name" value="3D_dom"/>
</dbReference>
<dbReference type="InterPro" id="IPR036908">
    <property type="entry name" value="RlpA-like_sf"/>
</dbReference>
<sequence>MFPRTEPRGSGRRGTAAAALLAVALLLSACGREPTPEAAERLIVEPASVADLPGWEQDDPRPALAAFRRTCGPILRGDQSRAVGPDGRFGTRADWAPVCRAGEAVDANDPDAVRRFFAGAFTVWRARDDKPEDDLFTGYFEPELAGSLRKAAGYPVTLYKRPPDLIDVDLGAFRESLKGERIAGRVENGRLVPYADRAAIEDGGIAGKAEPLLYLADPVDAFFLHIQGSGLVILPDGSRLRVGYDGTNGHPYYAIGRWLIAEGEVPKEKMSLQAIRDWLAAHPERRRELMDRNPSYVFFRRLTGDGPVGAAGVALTPGRSLAVDRRHLPLGAPLWVDVAYPTDAGPALRRLMIAQDTGGAIRGPVRADVFWGAGKPAEALAGPMAAKGRYWLLLPNGVDPNRKG</sequence>
<reference evidence="7" key="2">
    <citation type="submission" date="2020-09" db="EMBL/GenBank/DDBJ databases">
        <authorList>
            <person name="Sun Q."/>
            <person name="Kim S."/>
        </authorList>
    </citation>
    <scope>NUCLEOTIDE SEQUENCE</scope>
    <source>
        <strain evidence="7">KCTC 42651</strain>
    </source>
</reference>
<dbReference type="GO" id="GO:0009253">
    <property type="term" value="P:peptidoglycan catabolic process"/>
    <property type="evidence" value="ECO:0007669"/>
    <property type="project" value="TreeGrafter"/>
</dbReference>
<evidence type="ECO:0000313" key="7">
    <source>
        <dbReference type="EMBL" id="GHD39714.1"/>
    </source>
</evidence>
<dbReference type="EMBL" id="BMZS01000001">
    <property type="protein sequence ID" value="GHD39714.1"/>
    <property type="molecule type" value="Genomic_DNA"/>
</dbReference>
<dbReference type="RefSeq" id="WP_189987033.1">
    <property type="nucleotide sequence ID" value="NZ_BMZS01000001.1"/>
</dbReference>
<dbReference type="GO" id="GO:0004553">
    <property type="term" value="F:hydrolase activity, hydrolyzing O-glycosyl compounds"/>
    <property type="evidence" value="ECO:0007669"/>
    <property type="project" value="InterPro"/>
</dbReference>
<dbReference type="PROSITE" id="PS51257">
    <property type="entry name" value="PROKAR_LIPOPROTEIN"/>
    <property type="match status" value="1"/>
</dbReference>
<dbReference type="GO" id="GO:0009254">
    <property type="term" value="P:peptidoglycan turnover"/>
    <property type="evidence" value="ECO:0007669"/>
    <property type="project" value="InterPro"/>
</dbReference>
<evidence type="ECO:0000256" key="5">
    <source>
        <dbReference type="ARBA" id="ARBA00030918"/>
    </source>
</evidence>
<dbReference type="Pfam" id="PF03562">
    <property type="entry name" value="MltA"/>
    <property type="match status" value="1"/>
</dbReference>
<dbReference type="PANTHER" id="PTHR30124:SF0">
    <property type="entry name" value="MEMBRANE-BOUND LYTIC MUREIN TRANSGLYCOSYLASE A"/>
    <property type="match status" value="1"/>
</dbReference>
<comment type="caution">
    <text evidence="7">The sequence shown here is derived from an EMBL/GenBank/DDBJ whole genome shotgun (WGS) entry which is preliminary data.</text>
</comment>
<organism evidence="7 8">
    <name type="scientific">Thalassobaculum fulvum</name>
    <dbReference type="NCBI Taxonomy" id="1633335"/>
    <lineage>
        <taxon>Bacteria</taxon>
        <taxon>Pseudomonadati</taxon>
        <taxon>Pseudomonadota</taxon>
        <taxon>Alphaproteobacteria</taxon>
        <taxon>Rhodospirillales</taxon>
        <taxon>Thalassobaculaceae</taxon>
        <taxon>Thalassobaculum</taxon>
    </lineage>
</organism>
<dbReference type="SMART" id="SM00925">
    <property type="entry name" value="MltA"/>
    <property type="match status" value="1"/>
</dbReference>
<name>A0A918XMV2_9PROT</name>
<gene>
    <name evidence="7" type="ORF">GCM10017083_01940</name>
</gene>
<dbReference type="GO" id="GO:0008933">
    <property type="term" value="F:peptidoglycan lytic transglycosylase activity"/>
    <property type="evidence" value="ECO:0007669"/>
    <property type="project" value="TreeGrafter"/>
</dbReference>
<evidence type="ECO:0000256" key="3">
    <source>
        <dbReference type="ARBA" id="ARBA00023239"/>
    </source>
</evidence>
<protein>
    <recommendedName>
        <fullName evidence="2">peptidoglycan lytic exotransglycosylase</fullName>
        <ecNumber evidence="2">4.2.2.n1</ecNumber>
    </recommendedName>
    <alternativeName>
        <fullName evidence="5">Murein hydrolase A</fullName>
    </alternativeName>
</protein>
<reference evidence="7" key="1">
    <citation type="journal article" date="2014" name="Int. J. Syst. Evol. Microbiol.">
        <title>Complete genome sequence of Corynebacterium casei LMG S-19264T (=DSM 44701T), isolated from a smear-ripened cheese.</title>
        <authorList>
            <consortium name="US DOE Joint Genome Institute (JGI-PGF)"/>
            <person name="Walter F."/>
            <person name="Albersmeier A."/>
            <person name="Kalinowski J."/>
            <person name="Ruckert C."/>
        </authorList>
    </citation>
    <scope>NUCLEOTIDE SEQUENCE</scope>
    <source>
        <strain evidence="7">KCTC 42651</strain>
    </source>
</reference>
<dbReference type="GO" id="GO:0019867">
    <property type="term" value="C:outer membrane"/>
    <property type="evidence" value="ECO:0007669"/>
    <property type="project" value="InterPro"/>
</dbReference>
<dbReference type="GO" id="GO:0071555">
    <property type="term" value="P:cell wall organization"/>
    <property type="evidence" value="ECO:0007669"/>
    <property type="project" value="UniProtKB-KW"/>
</dbReference>
<keyword evidence="8" id="KW-1185">Reference proteome</keyword>
<dbReference type="InterPro" id="IPR005300">
    <property type="entry name" value="MltA_B"/>
</dbReference>
<evidence type="ECO:0000256" key="2">
    <source>
        <dbReference type="ARBA" id="ARBA00012587"/>
    </source>
</evidence>
<feature type="domain" description="Lytic transglycosylase MltA" evidence="6">
    <location>
        <begin position="143"/>
        <end position="300"/>
    </location>
</feature>
<dbReference type="CDD" id="cd14668">
    <property type="entry name" value="mlta_B"/>
    <property type="match status" value="1"/>
</dbReference>
<dbReference type="EC" id="4.2.2.n1" evidence="2"/>
<proteinExistence type="predicted"/>
<dbReference type="Gene3D" id="2.40.40.10">
    <property type="entry name" value="RlpA-like domain"/>
    <property type="match status" value="1"/>
</dbReference>
<dbReference type="Proteomes" id="UP000630353">
    <property type="component" value="Unassembled WGS sequence"/>
</dbReference>
<dbReference type="CDD" id="cd14485">
    <property type="entry name" value="mltA_like_LT_A"/>
    <property type="match status" value="1"/>
</dbReference>
<dbReference type="SUPFAM" id="SSF50685">
    <property type="entry name" value="Barwin-like endoglucanases"/>
    <property type="match status" value="1"/>
</dbReference>
<dbReference type="InterPro" id="IPR026044">
    <property type="entry name" value="MltA"/>
</dbReference>
<accession>A0A918XMV2</accession>
<evidence type="ECO:0000256" key="1">
    <source>
        <dbReference type="ARBA" id="ARBA00001420"/>
    </source>
</evidence>
<dbReference type="PIRSF" id="PIRSF019422">
    <property type="entry name" value="MltA"/>
    <property type="match status" value="1"/>
</dbReference>
<dbReference type="Gene3D" id="2.40.240.50">
    <property type="entry name" value="Barwin-like endoglucanases"/>
    <property type="match status" value="1"/>
</dbReference>
<evidence type="ECO:0000313" key="8">
    <source>
        <dbReference type="Proteomes" id="UP000630353"/>
    </source>
</evidence>
<comment type="catalytic activity">
    <reaction evidence="1">
        <text>Exolytic cleavage of the (1-&gt;4)-beta-glycosidic linkage between N-acetylmuramic acid (MurNAc) and N-acetylglucosamine (GlcNAc) residues in peptidoglycan, from either the reducing or the non-reducing ends of the peptidoglycan chains, with concomitant formation of a 1,6-anhydrobond in the MurNAc residue.</text>
        <dbReference type="EC" id="4.2.2.n1"/>
    </reaction>
</comment>
<dbReference type="PANTHER" id="PTHR30124">
    <property type="entry name" value="MEMBRANE-BOUND LYTIC MUREIN TRANSGLYCOSYLASE A"/>
    <property type="match status" value="1"/>
</dbReference>